<protein>
    <submittedName>
        <fullName evidence="6">Kinesin motor catalytic domain protein</fullName>
    </submittedName>
</protein>
<keyword evidence="7" id="KW-1185">Reference proteome</keyword>
<evidence type="ECO:0000313" key="6">
    <source>
        <dbReference type="EMBL" id="EAR89853.3"/>
    </source>
</evidence>
<keyword evidence="2 3" id="KW-0505">Motor protein</keyword>
<keyword evidence="3" id="KW-0547">Nucleotide-binding</keyword>
<dbReference type="GeneID" id="7826246"/>
<dbReference type="InParanoid" id="Q22WZ3"/>
<evidence type="ECO:0000256" key="3">
    <source>
        <dbReference type="PROSITE-ProRule" id="PRU00283"/>
    </source>
</evidence>
<comment type="similarity">
    <text evidence="3">Belongs to the TRAFAC class myosin-kinesin ATPase superfamily. Kinesin family.</text>
</comment>
<dbReference type="Proteomes" id="UP000009168">
    <property type="component" value="Unassembled WGS sequence"/>
</dbReference>
<feature type="domain" description="Kinesin motor" evidence="5">
    <location>
        <begin position="87"/>
        <end position="407"/>
    </location>
</feature>
<dbReference type="SUPFAM" id="SSF52540">
    <property type="entry name" value="P-loop containing nucleoside triphosphate hydrolases"/>
    <property type="match status" value="1"/>
</dbReference>
<dbReference type="GO" id="GO:0005524">
    <property type="term" value="F:ATP binding"/>
    <property type="evidence" value="ECO:0007669"/>
    <property type="project" value="UniProtKB-UniRule"/>
</dbReference>
<dbReference type="RefSeq" id="XP_001010098.3">
    <property type="nucleotide sequence ID" value="XM_001010098.3"/>
</dbReference>
<dbReference type="OrthoDB" id="312674at2759"/>
<feature type="region of interest" description="Disordered" evidence="4">
    <location>
        <begin position="708"/>
        <end position="810"/>
    </location>
</feature>
<proteinExistence type="inferred from homology"/>
<dbReference type="KEGG" id="tet:TTHERM_00633600"/>
<dbReference type="InterPro" id="IPR036961">
    <property type="entry name" value="Kinesin_motor_dom_sf"/>
</dbReference>
<dbReference type="PROSITE" id="PS50067">
    <property type="entry name" value="KINESIN_MOTOR_2"/>
    <property type="match status" value="1"/>
</dbReference>
<dbReference type="InterPro" id="IPR027640">
    <property type="entry name" value="Kinesin-like_fam"/>
</dbReference>
<evidence type="ECO:0000256" key="2">
    <source>
        <dbReference type="ARBA" id="ARBA00023175"/>
    </source>
</evidence>
<evidence type="ECO:0000256" key="1">
    <source>
        <dbReference type="ARBA" id="ARBA00023054"/>
    </source>
</evidence>
<dbReference type="PRINTS" id="PR00380">
    <property type="entry name" value="KINESINHEAVY"/>
</dbReference>
<sequence>MNRQNKFNLQNQQQQFQQNWRYNESDEEGMYYEEQQNDIEFERQSPLAYNNYNTFNNQQQNLTNQFENQNQYDEESLIIENPLDQTPIQVMIRVRPQFNIDSQSALKIVDNNTIYINNNENVHSFKYSRVFKPSDSQETIFKYVCEPILQHAIQGYNASFLVYGQTGTGKTHTMGLHQNNLLEEPGMIQHSLKFLFDHFNNSQLNPEDWSISLNFMQIYIEEIFDLLNPNGQKLQIREDSESNEVYVQDLITVPIKNIDQAIKLIEAGLNQRMLGPQNMNQYSSRSHTILNVYVNQRISYSEYIVSNIAFVDLAGSERIKKSNSTGIRMEEAKKINSSLSALSNVISLLGNSNQQYIPYRDSKLTRILQNCLNSQSKISIIGTVEPSEDNSFETYSTLLFASRCQDIQFLPQQNLQNIFTMNSDPQEEIQNLKDQIKYYQSKIKKMSSSISSDGTKFAKQIIETLKKPFTKLGRNLKQAQKMNEQLHSQMKNKKNTSYEPIGLYQAKIPFEEMMQMISDGKEQEFLNLFEQTFEDIFQKYGQISLELEKLKEVNLANQNQKTDDHQQLTSSRPNTKLATELIEYYSGFSQTLLKQLLESEQIVDTNDRDLLEKIGEFNQQTQLKLKDIVKKHNIKELIQYVDTLNETNYEKIAKSESYRVKQLVLQLKKKIEDTAQKNNDKSNTNIKDFLEKQRLINEKKFMIKQSGTPLNNSQIIGDNSSSMSLRSNSSSNNLTQQQQQQQQQQNQVNNIPKGPSNLKQMMNDLNQKNKQQTSNSVNENQENFSSQQEGCYNSNNINNSQSKKQSSTPIHIQRVKILSEDQIEKNPQNNFVTNKLTEQNTNITKTEKQNISEKKIVQQANQNLNKEMQFDRSSSSGSNKIDYNTNSLSPIPQEQQLNSQLKSCNFYKKNQKYSPFTDN</sequence>
<organism evidence="6 7">
    <name type="scientific">Tetrahymena thermophila (strain SB210)</name>
    <dbReference type="NCBI Taxonomy" id="312017"/>
    <lineage>
        <taxon>Eukaryota</taxon>
        <taxon>Sar</taxon>
        <taxon>Alveolata</taxon>
        <taxon>Ciliophora</taxon>
        <taxon>Intramacronucleata</taxon>
        <taxon>Oligohymenophorea</taxon>
        <taxon>Hymenostomatida</taxon>
        <taxon>Tetrahymenina</taxon>
        <taxon>Tetrahymenidae</taxon>
        <taxon>Tetrahymena</taxon>
    </lineage>
</organism>
<dbReference type="Gene3D" id="3.40.850.10">
    <property type="entry name" value="Kinesin motor domain"/>
    <property type="match status" value="1"/>
</dbReference>
<evidence type="ECO:0000256" key="4">
    <source>
        <dbReference type="SAM" id="MobiDB-lite"/>
    </source>
</evidence>
<feature type="compositionally biased region" description="Low complexity" evidence="4">
    <location>
        <begin position="719"/>
        <end position="750"/>
    </location>
</feature>
<feature type="binding site" evidence="3">
    <location>
        <begin position="164"/>
        <end position="171"/>
    </location>
    <ligand>
        <name>ATP</name>
        <dbReference type="ChEBI" id="CHEBI:30616"/>
    </ligand>
</feature>
<dbReference type="HOGENOM" id="CLU_317257_0_0_1"/>
<evidence type="ECO:0000313" key="7">
    <source>
        <dbReference type="Proteomes" id="UP000009168"/>
    </source>
</evidence>
<dbReference type="InterPro" id="IPR027417">
    <property type="entry name" value="P-loop_NTPase"/>
</dbReference>
<dbReference type="GO" id="GO:0008017">
    <property type="term" value="F:microtubule binding"/>
    <property type="evidence" value="ECO:0007669"/>
    <property type="project" value="InterPro"/>
</dbReference>
<dbReference type="Pfam" id="PF00225">
    <property type="entry name" value="Kinesin"/>
    <property type="match status" value="1"/>
</dbReference>
<dbReference type="PANTHER" id="PTHR47968">
    <property type="entry name" value="CENTROMERE PROTEIN E"/>
    <property type="match status" value="1"/>
</dbReference>
<dbReference type="SMART" id="SM00129">
    <property type="entry name" value="KISc"/>
    <property type="match status" value="1"/>
</dbReference>
<accession>Q22WZ3</accession>
<feature type="compositionally biased region" description="Low complexity" evidence="4">
    <location>
        <begin position="793"/>
        <end position="807"/>
    </location>
</feature>
<evidence type="ECO:0000259" key="5">
    <source>
        <dbReference type="PROSITE" id="PS50067"/>
    </source>
</evidence>
<dbReference type="GO" id="GO:0003777">
    <property type="term" value="F:microtubule motor activity"/>
    <property type="evidence" value="ECO:0007669"/>
    <property type="project" value="InterPro"/>
</dbReference>
<feature type="compositionally biased region" description="Polar residues" evidence="4">
    <location>
        <begin position="757"/>
        <end position="792"/>
    </location>
</feature>
<reference evidence="7" key="1">
    <citation type="journal article" date="2006" name="PLoS Biol.">
        <title>Macronuclear genome sequence of the ciliate Tetrahymena thermophila, a model eukaryote.</title>
        <authorList>
            <person name="Eisen J.A."/>
            <person name="Coyne R.S."/>
            <person name="Wu M."/>
            <person name="Wu D."/>
            <person name="Thiagarajan M."/>
            <person name="Wortman J.R."/>
            <person name="Badger J.H."/>
            <person name="Ren Q."/>
            <person name="Amedeo P."/>
            <person name="Jones K.M."/>
            <person name="Tallon L.J."/>
            <person name="Delcher A.L."/>
            <person name="Salzberg S.L."/>
            <person name="Silva J.C."/>
            <person name="Haas B.J."/>
            <person name="Majoros W.H."/>
            <person name="Farzad M."/>
            <person name="Carlton J.M."/>
            <person name="Smith R.K. Jr."/>
            <person name="Garg J."/>
            <person name="Pearlman R.E."/>
            <person name="Karrer K.M."/>
            <person name="Sun L."/>
            <person name="Manning G."/>
            <person name="Elde N.C."/>
            <person name="Turkewitz A.P."/>
            <person name="Asai D.J."/>
            <person name="Wilkes D.E."/>
            <person name="Wang Y."/>
            <person name="Cai H."/>
            <person name="Collins K."/>
            <person name="Stewart B.A."/>
            <person name="Lee S.R."/>
            <person name="Wilamowska K."/>
            <person name="Weinberg Z."/>
            <person name="Ruzzo W.L."/>
            <person name="Wloga D."/>
            <person name="Gaertig J."/>
            <person name="Frankel J."/>
            <person name="Tsao C.-C."/>
            <person name="Gorovsky M.A."/>
            <person name="Keeling P.J."/>
            <person name="Waller R.F."/>
            <person name="Patron N.J."/>
            <person name="Cherry J.M."/>
            <person name="Stover N.A."/>
            <person name="Krieger C.J."/>
            <person name="del Toro C."/>
            <person name="Ryder H.F."/>
            <person name="Williamson S.C."/>
            <person name="Barbeau R.A."/>
            <person name="Hamilton E.P."/>
            <person name="Orias E."/>
        </authorList>
    </citation>
    <scope>NUCLEOTIDE SEQUENCE [LARGE SCALE GENOMIC DNA]</scope>
    <source>
        <strain evidence="7">SB210</strain>
    </source>
</reference>
<dbReference type="EMBL" id="GG662809">
    <property type="protein sequence ID" value="EAR89853.3"/>
    <property type="molecule type" value="Genomic_DNA"/>
</dbReference>
<name>Q22WZ3_TETTS</name>
<gene>
    <name evidence="6" type="ORF">TTHERM_00633600</name>
</gene>
<dbReference type="eggNOG" id="KOG0240">
    <property type="taxonomic scope" value="Eukaryota"/>
</dbReference>
<dbReference type="CDD" id="cd00106">
    <property type="entry name" value="KISc"/>
    <property type="match status" value="1"/>
</dbReference>
<dbReference type="PANTHER" id="PTHR47968:SF75">
    <property type="entry name" value="CENTROMERE-ASSOCIATED PROTEIN E"/>
    <property type="match status" value="1"/>
</dbReference>
<dbReference type="STRING" id="312017.Q22WZ3"/>
<feature type="compositionally biased region" description="Polar residues" evidence="4">
    <location>
        <begin position="708"/>
        <end position="718"/>
    </location>
</feature>
<keyword evidence="1" id="KW-0175">Coiled coil</keyword>
<keyword evidence="3" id="KW-0067">ATP-binding</keyword>
<dbReference type="GO" id="GO:0007018">
    <property type="term" value="P:microtubule-based movement"/>
    <property type="evidence" value="ECO:0007669"/>
    <property type="project" value="InterPro"/>
</dbReference>
<dbReference type="InterPro" id="IPR001752">
    <property type="entry name" value="Kinesin_motor_dom"/>
</dbReference>
<dbReference type="AlphaFoldDB" id="Q22WZ3"/>